<dbReference type="EMBL" id="VXIT01000008">
    <property type="protein sequence ID" value="KAA6410910.1"/>
    <property type="molecule type" value="Genomic_DNA"/>
</dbReference>
<feature type="transmembrane region" description="Helical" evidence="6">
    <location>
        <begin position="70"/>
        <end position="93"/>
    </location>
</feature>
<organism evidence="7 8">
    <name type="scientific">Lasallia pustulata</name>
    <dbReference type="NCBI Taxonomy" id="136370"/>
    <lineage>
        <taxon>Eukaryota</taxon>
        <taxon>Fungi</taxon>
        <taxon>Dikarya</taxon>
        <taxon>Ascomycota</taxon>
        <taxon>Pezizomycotina</taxon>
        <taxon>Lecanoromycetes</taxon>
        <taxon>OSLEUM clade</taxon>
        <taxon>Umbilicariomycetidae</taxon>
        <taxon>Umbilicariales</taxon>
        <taxon>Umbilicariaceae</taxon>
        <taxon>Lasallia</taxon>
    </lineage>
</organism>
<evidence type="ECO:0000256" key="1">
    <source>
        <dbReference type="ARBA" id="ARBA00004141"/>
    </source>
</evidence>
<reference evidence="7 8" key="1">
    <citation type="submission" date="2019-09" db="EMBL/GenBank/DDBJ databases">
        <title>The hologenome of the rock-dwelling lichen Lasallia pustulata.</title>
        <authorList>
            <person name="Greshake Tzovaras B."/>
            <person name="Segers F."/>
            <person name="Bicker A."/>
            <person name="Dal Grande F."/>
            <person name="Otte J."/>
            <person name="Hankeln T."/>
            <person name="Schmitt I."/>
            <person name="Ebersberger I."/>
        </authorList>
    </citation>
    <scope>NUCLEOTIDE SEQUENCE [LARGE SCALE GENOMIC DNA]</scope>
    <source>
        <strain evidence="7">A1-1</strain>
    </source>
</reference>
<feature type="transmembrane region" description="Helical" evidence="6">
    <location>
        <begin position="428"/>
        <end position="451"/>
    </location>
</feature>
<evidence type="ECO:0000256" key="6">
    <source>
        <dbReference type="SAM" id="Phobius"/>
    </source>
</evidence>
<evidence type="ECO:0000256" key="2">
    <source>
        <dbReference type="ARBA" id="ARBA00022692"/>
    </source>
</evidence>
<dbReference type="PANTHER" id="PTHR31794">
    <property type="entry name" value="AUXIN EFFLUX TRANSPORTER FAMILY PROTEIN (EUROFUNG)"/>
    <property type="match status" value="1"/>
</dbReference>
<dbReference type="PANTHER" id="PTHR31794:SF4">
    <property type="entry name" value="AUXIN EFFLUX TRANSPORTER FAMILY PROTEIN (EUROFUNG)"/>
    <property type="match status" value="1"/>
</dbReference>
<feature type="transmembrane region" description="Helical" evidence="6">
    <location>
        <begin position="272"/>
        <end position="296"/>
    </location>
</feature>
<protein>
    <submittedName>
        <fullName evidence="7">Auxin efflux carrier superfamily</fullName>
    </submittedName>
</protein>
<evidence type="ECO:0000256" key="5">
    <source>
        <dbReference type="SAM" id="MobiDB-lite"/>
    </source>
</evidence>
<keyword evidence="2 6" id="KW-0812">Transmembrane</keyword>
<name>A0A5M8PPQ5_9LECA</name>
<keyword evidence="3 6" id="KW-1133">Transmembrane helix</keyword>
<sequence length="461" mass="49148">MLGSLATSFLGAVQASLSVLLTIGYGVMAAQFGLLKGSSAKDISQICVTLFLPALLVTNVGSQLRPETAFRYVPVLVWSLIYTLASMAIGFGLTRSLRLPSWVTPAICFNNTTSLPILLIQSLNATGVLSTLLMSDSDTTHQAITRANSYFLVCSIVSNSLTFALGPKLLGGEDSPDEEEEEDKKLDDPDDQGINGGGVEGTEDIEQGRIQPTWLAFGSANGTADHHDAEVVTEETSLLPDVVVRHGAAAGHEVYKDCKKGWDRLPRRVQDLLEFISAFFNGSLIGAVVGGILGVVPSLHTAFFADQQDGGIFTAWLTSSIQNLGDLFASLQVVVVGVKLSSSLRKMKKGEDSGTVPWLPMCLILGIRFVLWPIASIGAIYLVAVRTKWLSNDPMLWFAMMLMPTGPPALKLTALADVNGNSDEDKMSIAKFLTISYAVSPLIAFAVVGSLKASEAAMAGM</sequence>
<evidence type="ECO:0000313" key="8">
    <source>
        <dbReference type="Proteomes" id="UP000324767"/>
    </source>
</evidence>
<dbReference type="GO" id="GO:0055085">
    <property type="term" value="P:transmembrane transport"/>
    <property type="evidence" value="ECO:0007669"/>
    <property type="project" value="InterPro"/>
</dbReference>
<dbReference type="GO" id="GO:0005783">
    <property type="term" value="C:endoplasmic reticulum"/>
    <property type="evidence" value="ECO:0007669"/>
    <property type="project" value="TreeGrafter"/>
</dbReference>
<dbReference type="OrthoDB" id="191139at2759"/>
<feature type="transmembrane region" description="Helical" evidence="6">
    <location>
        <begin position="12"/>
        <end position="34"/>
    </location>
</feature>
<feature type="transmembrane region" description="Helical" evidence="6">
    <location>
        <begin position="395"/>
        <end position="416"/>
    </location>
</feature>
<gene>
    <name evidence="7" type="ORF">FRX48_05220</name>
</gene>
<evidence type="ECO:0000313" key="7">
    <source>
        <dbReference type="EMBL" id="KAA6410910.1"/>
    </source>
</evidence>
<dbReference type="GO" id="GO:0016020">
    <property type="term" value="C:membrane"/>
    <property type="evidence" value="ECO:0007669"/>
    <property type="project" value="UniProtKB-SubCell"/>
</dbReference>
<comment type="caution">
    <text evidence="7">The sequence shown here is derived from an EMBL/GenBank/DDBJ whole genome shotgun (WGS) entry which is preliminary data.</text>
</comment>
<dbReference type="Pfam" id="PF03547">
    <property type="entry name" value="Mem_trans"/>
    <property type="match status" value="1"/>
</dbReference>
<proteinExistence type="predicted"/>
<keyword evidence="4 6" id="KW-0472">Membrane</keyword>
<feature type="region of interest" description="Disordered" evidence="5">
    <location>
        <begin position="169"/>
        <end position="205"/>
    </location>
</feature>
<dbReference type="AlphaFoldDB" id="A0A5M8PPQ5"/>
<accession>A0A5M8PPQ5</accession>
<comment type="subcellular location">
    <subcellularLocation>
        <location evidence="1">Membrane</location>
        <topology evidence="1">Multi-pass membrane protein</topology>
    </subcellularLocation>
</comment>
<dbReference type="InterPro" id="IPR004776">
    <property type="entry name" value="Mem_transp_PIN-like"/>
</dbReference>
<feature type="transmembrane region" description="Helical" evidence="6">
    <location>
        <begin position="358"/>
        <end position="383"/>
    </location>
</feature>
<evidence type="ECO:0000256" key="3">
    <source>
        <dbReference type="ARBA" id="ARBA00022989"/>
    </source>
</evidence>
<dbReference type="Proteomes" id="UP000324767">
    <property type="component" value="Unassembled WGS sequence"/>
</dbReference>
<evidence type="ECO:0000256" key="4">
    <source>
        <dbReference type="ARBA" id="ARBA00023136"/>
    </source>
</evidence>